<protein>
    <submittedName>
        <fullName evidence="2">Uncharacterized protein</fullName>
    </submittedName>
</protein>
<organism evidence="2 3">
    <name type="scientific">Phytophthora aleatoria</name>
    <dbReference type="NCBI Taxonomy" id="2496075"/>
    <lineage>
        <taxon>Eukaryota</taxon>
        <taxon>Sar</taxon>
        <taxon>Stramenopiles</taxon>
        <taxon>Oomycota</taxon>
        <taxon>Peronosporomycetes</taxon>
        <taxon>Peronosporales</taxon>
        <taxon>Peronosporaceae</taxon>
        <taxon>Phytophthora</taxon>
    </lineage>
</organism>
<feature type="non-terminal residue" evidence="2">
    <location>
        <position position="1"/>
    </location>
</feature>
<feature type="compositionally biased region" description="Basic and acidic residues" evidence="1">
    <location>
        <begin position="1"/>
        <end position="11"/>
    </location>
</feature>
<comment type="caution">
    <text evidence="2">The sequence shown here is derived from an EMBL/GenBank/DDBJ whole genome shotgun (WGS) entry which is preliminary data.</text>
</comment>
<proteinExistence type="predicted"/>
<dbReference type="Proteomes" id="UP000709295">
    <property type="component" value="Unassembled WGS sequence"/>
</dbReference>
<feature type="compositionally biased region" description="Basic and acidic residues" evidence="1">
    <location>
        <begin position="112"/>
        <end position="125"/>
    </location>
</feature>
<name>A0A8J5I1V7_9STRA</name>
<evidence type="ECO:0000313" key="3">
    <source>
        <dbReference type="Proteomes" id="UP000709295"/>
    </source>
</evidence>
<feature type="region of interest" description="Disordered" evidence="1">
    <location>
        <begin position="108"/>
        <end position="162"/>
    </location>
</feature>
<dbReference type="AlphaFoldDB" id="A0A8J5I1V7"/>
<reference evidence="2" key="1">
    <citation type="submission" date="2021-01" db="EMBL/GenBank/DDBJ databases">
        <title>Phytophthora aleatoria, a newly-described species from Pinus radiata is distinct from Phytophthora cactorum isolates based on comparative genomics.</title>
        <authorList>
            <person name="Mcdougal R."/>
            <person name="Panda P."/>
            <person name="Williams N."/>
            <person name="Studholme D.J."/>
        </authorList>
    </citation>
    <scope>NUCLEOTIDE SEQUENCE</scope>
    <source>
        <strain evidence="2">NZFS 4037</strain>
    </source>
</reference>
<feature type="compositionally biased region" description="Basic and acidic residues" evidence="1">
    <location>
        <begin position="18"/>
        <end position="41"/>
    </location>
</feature>
<evidence type="ECO:0000256" key="1">
    <source>
        <dbReference type="SAM" id="MobiDB-lite"/>
    </source>
</evidence>
<evidence type="ECO:0000313" key="2">
    <source>
        <dbReference type="EMBL" id="KAG6941412.1"/>
    </source>
</evidence>
<gene>
    <name evidence="2" type="ORF">JG688_00018682</name>
</gene>
<accession>A0A8J5I1V7</accession>
<keyword evidence="3" id="KW-1185">Reference proteome</keyword>
<dbReference type="EMBL" id="JAENGY010003680">
    <property type="protein sequence ID" value="KAG6941412.1"/>
    <property type="molecule type" value="Genomic_DNA"/>
</dbReference>
<feature type="region of interest" description="Disordered" evidence="1">
    <location>
        <begin position="67"/>
        <end position="93"/>
    </location>
</feature>
<feature type="region of interest" description="Disordered" evidence="1">
    <location>
        <begin position="1"/>
        <end position="52"/>
    </location>
</feature>
<sequence>RVREYDIDSTKSAKRKRLTDPAERTRLRDRDDIFQRNKAADSDSGDESVVGPDHAFEYWNEVLCELEDDDDPPVARDNSVAAPQDAAASDSEIERRFTATVITIRRQSLEPIPERDRTPLPEFKYRQIPQEKTMPGLRGQKVSLEELSSVDKKAPRPAAVYR</sequence>